<dbReference type="Pfam" id="PF03009">
    <property type="entry name" value="GDPD"/>
    <property type="match status" value="1"/>
</dbReference>
<organism evidence="2 3">
    <name type="scientific">Photobacterium ganghwense</name>
    <dbReference type="NCBI Taxonomy" id="320778"/>
    <lineage>
        <taxon>Bacteria</taxon>
        <taxon>Pseudomonadati</taxon>
        <taxon>Pseudomonadota</taxon>
        <taxon>Gammaproteobacteria</taxon>
        <taxon>Vibrionales</taxon>
        <taxon>Vibrionaceae</taxon>
        <taxon>Photobacterium</taxon>
    </lineage>
</organism>
<feature type="domain" description="GP-PDE" evidence="1">
    <location>
        <begin position="1"/>
        <end position="237"/>
    </location>
</feature>
<gene>
    <name evidence="2" type="ORF">ABT57_06750</name>
</gene>
<accession>A0A0J1HG84</accession>
<dbReference type="STRING" id="320778.ABT57_06750"/>
<dbReference type="AlphaFoldDB" id="A0A0J1HG84"/>
<dbReference type="InterPro" id="IPR017946">
    <property type="entry name" value="PLC-like_Pdiesterase_TIM-brl"/>
</dbReference>
<comment type="caution">
    <text evidence="2">The sequence shown here is derived from an EMBL/GenBank/DDBJ whole genome shotgun (WGS) entry which is preliminary data.</text>
</comment>
<dbReference type="InterPro" id="IPR030395">
    <property type="entry name" value="GP_PDE_dom"/>
</dbReference>
<protein>
    <submittedName>
        <fullName evidence="2">Glycerophosphodiester phosphodiesterase</fullName>
    </submittedName>
</protein>
<dbReference type="GO" id="GO:0008081">
    <property type="term" value="F:phosphoric diester hydrolase activity"/>
    <property type="evidence" value="ECO:0007669"/>
    <property type="project" value="InterPro"/>
</dbReference>
<keyword evidence="3" id="KW-1185">Reference proteome</keyword>
<dbReference type="SUPFAM" id="SSF51695">
    <property type="entry name" value="PLC-like phosphodiesterases"/>
    <property type="match status" value="1"/>
</dbReference>
<dbReference type="OrthoDB" id="9795622at2"/>
<name>A0A0J1HG84_9GAMM</name>
<dbReference type="EMBL" id="LDOU01000006">
    <property type="protein sequence ID" value="KLV10640.1"/>
    <property type="molecule type" value="Genomic_DNA"/>
</dbReference>
<reference evidence="2 3" key="1">
    <citation type="submission" date="2015-05" db="EMBL/GenBank/DDBJ databases">
        <title>Photobacterium galathea sp. nov.</title>
        <authorList>
            <person name="Machado H."/>
            <person name="Gram L."/>
        </authorList>
    </citation>
    <scope>NUCLEOTIDE SEQUENCE [LARGE SCALE GENOMIC DNA]</scope>
    <source>
        <strain evidence="2 3">DSM 22954</strain>
    </source>
</reference>
<dbReference type="GO" id="GO:0006629">
    <property type="term" value="P:lipid metabolic process"/>
    <property type="evidence" value="ECO:0007669"/>
    <property type="project" value="InterPro"/>
</dbReference>
<dbReference type="Proteomes" id="UP000035909">
    <property type="component" value="Unassembled WGS sequence"/>
</dbReference>
<proteinExistence type="predicted"/>
<dbReference type="RefSeq" id="WP_047884821.1">
    <property type="nucleotide sequence ID" value="NZ_CP071326.1"/>
</dbReference>
<dbReference type="PANTHER" id="PTHR46211:SF1">
    <property type="entry name" value="GLYCEROPHOSPHODIESTER PHOSPHODIESTERASE, CYTOPLASMIC"/>
    <property type="match status" value="1"/>
</dbReference>
<evidence type="ECO:0000313" key="3">
    <source>
        <dbReference type="Proteomes" id="UP000035909"/>
    </source>
</evidence>
<dbReference type="PROSITE" id="PS51704">
    <property type="entry name" value="GP_PDE"/>
    <property type="match status" value="1"/>
</dbReference>
<dbReference type="PANTHER" id="PTHR46211">
    <property type="entry name" value="GLYCEROPHOSPHORYL DIESTER PHOSPHODIESTERASE"/>
    <property type="match status" value="1"/>
</dbReference>
<dbReference type="Gene3D" id="3.20.20.190">
    <property type="entry name" value="Phosphatidylinositol (PI) phosphodiesterase"/>
    <property type="match status" value="1"/>
</dbReference>
<evidence type="ECO:0000259" key="1">
    <source>
        <dbReference type="PROSITE" id="PS51704"/>
    </source>
</evidence>
<sequence>MISGHRGAAALAPENTLASVRKAAESGVSWIEVDTQLSLDGVPIVFHDETLNRCSNGKGKVADHTMAQLKTLDAGQWFSPAFKGETIPTLEELLDTCLALDLSLNLELKIHHRHQIEPLVKAVVTLIQQKAFPVDKLIFSSFEKEALEHCQALWPEVRRGFICEVWNGYSLDSLKSLDLYSIHIDHHILTPTIADSIKAAGLVLKIWTLNTPSKADRFFKMGVDNIITDKPDQFQVC</sequence>
<evidence type="ECO:0000313" key="2">
    <source>
        <dbReference type="EMBL" id="KLV10640.1"/>
    </source>
</evidence>
<dbReference type="PATRIC" id="fig|320778.3.peg.1455"/>